<evidence type="ECO:0000313" key="4">
    <source>
        <dbReference type="EMBL" id="PMD60699.1"/>
    </source>
</evidence>
<dbReference type="InterPro" id="IPR036318">
    <property type="entry name" value="FAD-bd_PCMH-like_sf"/>
</dbReference>
<keyword evidence="5" id="KW-1185">Reference proteome</keyword>
<dbReference type="InterPro" id="IPR050432">
    <property type="entry name" value="FAD-linked_Oxidoreductases_BP"/>
</dbReference>
<evidence type="ECO:0000313" key="5">
    <source>
        <dbReference type="Proteomes" id="UP000235371"/>
    </source>
</evidence>
<dbReference type="InterPro" id="IPR006094">
    <property type="entry name" value="Oxid_FAD_bind_N"/>
</dbReference>
<dbReference type="EMBL" id="KZ613788">
    <property type="protein sequence ID" value="PMD60699.1"/>
    <property type="molecule type" value="Genomic_DNA"/>
</dbReference>
<dbReference type="PANTHER" id="PTHR13878:SF91">
    <property type="entry name" value="FAD BINDING DOMAIN PROTEIN (AFU_ORTHOLOGUE AFUA_6G12070)-RELATED"/>
    <property type="match status" value="1"/>
</dbReference>
<dbReference type="Pfam" id="PF01565">
    <property type="entry name" value="FAD_binding_4"/>
    <property type="match status" value="1"/>
</dbReference>
<dbReference type="OrthoDB" id="9983560at2759"/>
<dbReference type="RefSeq" id="XP_024737603.1">
    <property type="nucleotide sequence ID" value="XM_024874671.1"/>
</dbReference>
<dbReference type="GO" id="GO:0071949">
    <property type="term" value="F:FAD binding"/>
    <property type="evidence" value="ECO:0007669"/>
    <property type="project" value="InterPro"/>
</dbReference>
<dbReference type="SUPFAM" id="SSF56176">
    <property type="entry name" value="FAD-binding/transporter-associated domain-like"/>
    <property type="match status" value="1"/>
</dbReference>
<dbReference type="AlphaFoldDB" id="A0A2J6TCF0"/>
<organism evidence="4 5">
    <name type="scientific">Hyaloscypha bicolor E</name>
    <dbReference type="NCBI Taxonomy" id="1095630"/>
    <lineage>
        <taxon>Eukaryota</taxon>
        <taxon>Fungi</taxon>
        <taxon>Dikarya</taxon>
        <taxon>Ascomycota</taxon>
        <taxon>Pezizomycotina</taxon>
        <taxon>Leotiomycetes</taxon>
        <taxon>Helotiales</taxon>
        <taxon>Hyaloscyphaceae</taxon>
        <taxon>Hyaloscypha</taxon>
        <taxon>Hyaloscypha bicolor</taxon>
    </lineage>
</organism>
<dbReference type="InterPro" id="IPR012951">
    <property type="entry name" value="BBE"/>
</dbReference>
<dbReference type="PROSITE" id="PS51387">
    <property type="entry name" value="FAD_PCMH"/>
    <property type="match status" value="1"/>
</dbReference>
<keyword evidence="2" id="KW-0560">Oxidoreductase</keyword>
<dbReference type="GO" id="GO:0016491">
    <property type="term" value="F:oxidoreductase activity"/>
    <property type="evidence" value="ECO:0007669"/>
    <property type="project" value="UniProtKB-KW"/>
</dbReference>
<dbReference type="InterPro" id="IPR016169">
    <property type="entry name" value="FAD-bd_PCMH_sub2"/>
</dbReference>
<dbReference type="Pfam" id="PF08031">
    <property type="entry name" value="BBE"/>
    <property type="match status" value="1"/>
</dbReference>
<gene>
    <name evidence="4" type="ORF">K444DRAFT_527942</name>
</gene>
<proteinExistence type="inferred from homology"/>
<dbReference type="GeneID" id="36582751"/>
<name>A0A2J6TCF0_9HELO</name>
<feature type="domain" description="FAD-binding PCMH-type" evidence="3">
    <location>
        <begin position="116"/>
        <end position="294"/>
    </location>
</feature>
<dbReference type="InterPro" id="IPR016166">
    <property type="entry name" value="FAD-bd_PCMH"/>
</dbReference>
<reference evidence="4 5" key="1">
    <citation type="submission" date="2016-04" db="EMBL/GenBank/DDBJ databases">
        <title>A degradative enzymes factory behind the ericoid mycorrhizal symbiosis.</title>
        <authorList>
            <consortium name="DOE Joint Genome Institute"/>
            <person name="Martino E."/>
            <person name="Morin E."/>
            <person name="Grelet G."/>
            <person name="Kuo A."/>
            <person name="Kohler A."/>
            <person name="Daghino S."/>
            <person name="Barry K."/>
            <person name="Choi C."/>
            <person name="Cichocki N."/>
            <person name="Clum A."/>
            <person name="Copeland A."/>
            <person name="Hainaut M."/>
            <person name="Haridas S."/>
            <person name="Labutti K."/>
            <person name="Lindquist E."/>
            <person name="Lipzen A."/>
            <person name="Khouja H.-R."/>
            <person name="Murat C."/>
            <person name="Ohm R."/>
            <person name="Olson A."/>
            <person name="Spatafora J."/>
            <person name="Veneault-Fourrey C."/>
            <person name="Henrissat B."/>
            <person name="Grigoriev I."/>
            <person name="Martin F."/>
            <person name="Perotto S."/>
        </authorList>
    </citation>
    <scope>NUCLEOTIDE SEQUENCE [LARGE SCALE GENOMIC DNA]</scope>
    <source>
        <strain evidence="4 5">E</strain>
    </source>
</reference>
<dbReference type="PANTHER" id="PTHR13878">
    <property type="entry name" value="GULONOLACTONE OXIDASE"/>
    <property type="match status" value="1"/>
</dbReference>
<protein>
    <submittedName>
        <fullName evidence="4">FAD-binding domain-containing protein</fullName>
    </submittedName>
</protein>
<dbReference type="Gene3D" id="3.30.465.10">
    <property type="match status" value="2"/>
</dbReference>
<comment type="similarity">
    <text evidence="1">Belongs to the oxygen-dependent FAD-linked oxidoreductase family.</text>
</comment>
<dbReference type="InParanoid" id="A0A2J6TCF0"/>
<dbReference type="Proteomes" id="UP000235371">
    <property type="component" value="Unassembled WGS sequence"/>
</dbReference>
<dbReference type="STRING" id="1095630.A0A2J6TCF0"/>
<evidence type="ECO:0000256" key="2">
    <source>
        <dbReference type="ARBA" id="ARBA00023002"/>
    </source>
</evidence>
<accession>A0A2J6TCF0</accession>
<sequence length="572" mass="61217">MKLSTFIYAYATATSTSTASESASCRCFPGETCWPSLPAWDSLNATVGGRLVATIPLGSPCHDPVYNATECANLQSLWIDPQLHMNSSSSVMAPFFANQSCDPFQPEARSCLLGNYVDYAVNLSTSNAASEVGAAVGFAHQHNLRFVIRNTGHDYLGKSTGAGALSVWTHHLKDIEFLNWSDEHYNGKAIKMGAGVQGYEAMAAAQANGLVIVGGECPTVGIAGGYSQGGGHSALSTNFGLGADQTLSWEVVTAEGKLITASRFENPEIYWALSGGGGGTYGVVLSLTSKAHPDNIVGGASLTFLSSSTTADTFYEGVATFHASLPAIIDAGVMVIYFLSNTSFEIFALTAYGKTSTEVKTILADFLSALDALNITYAASYSQSANYVDHYNTYLGPLPFGNIQVGVAQYGGRLIPRSSIENNLTAFMAVTRNITENGCMYAGVALNVSSPAITSGVSNAVLPAWREALVHVILSTPWNFTAPWSEMIALQDRMTDEYIPQLEAVTPGSGAYINEADFRQPNWQDDFFGVNYEKLLAIKNKWDPHHLFYATKAVGSEVWTVAEDGRMCKTSE</sequence>
<evidence type="ECO:0000259" key="3">
    <source>
        <dbReference type="PROSITE" id="PS51387"/>
    </source>
</evidence>
<evidence type="ECO:0000256" key="1">
    <source>
        <dbReference type="ARBA" id="ARBA00005466"/>
    </source>
</evidence>